<dbReference type="Pfam" id="PF09180">
    <property type="entry name" value="ProRS-C_1"/>
    <property type="match status" value="1"/>
</dbReference>
<dbReference type="HAMAP" id="MF_01571">
    <property type="entry name" value="Pro_tRNA_synth_type3"/>
    <property type="match status" value="1"/>
</dbReference>
<comment type="function">
    <text evidence="7">Catalyzes the attachment of proline to tRNA(Pro) in a two-step reaction: proline is first activated by ATP to form Pro-AMP and then transferred to the acceptor end of tRNA(Pro).</text>
</comment>
<dbReference type="Proteomes" id="UP000247540">
    <property type="component" value="Unassembled WGS sequence"/>
</dbReference>
<comment type="subunit">
    <text evidence="7">Homodimer.</text>
</comment>
<dbReference type="InterPro" id="IPR016061">
    <property type="entry name" value="Pro-tRNA_ligase_II_C"/>
</dbReference>
<dbReference type="GO" id="GO:0017101">
    <property type="term" value="C:aminoacyl-tRNA synthetase multienzyme complex"/>
    <property type="evidence" value="ECO:0007669"/>
    <property type="project" value="TreeGrafter"/>
</dbReference>
<accession>A0A318SP51</accession>
<dbReference type="InterPro" id="IPR036621">
    <property type="entry name" value="Anticodon-bd_dom_sf"/>
</dbReference>
<dbReference type="GO" id="GO:0005524">
    <property type="term" value="F:ATP binding"/>
    <property type="evidence" value="ECO:0007669"/>
    <property type="project" value="UniProtKB-UniRule"/>
</dbReference>
<evidence type="ECO:0000256" key="1">
    <source>
        <dbReference type="ARBA" id="ARBA00022490"/>
    </source>
</evidence>
<sequence>MQQHLDRMFKDTVHQNVYFPLFIPLSFFEKEAQHVEGFAKECAVVTHRRLEAKPGGGLMPAGELEESLIVRPTSETIFGAAFSKWIQSYRDLPMLLNQWCNVVRWEMRTRLFLRTTEFLWQEGHTAHATAEEAKEETLCMLEVYARFAEDYMALPVIKGEKCSWERFPGAVDTYCIEAMMQDRKALQAGTSHFLGQNFARASDIKFQNEQGREEYVWTTSWGMSTRMIGALIMTHADDDGLVIPPRIAPRHVVILPIHHNEADRVRVLEYCQKLALELRAQPYCEGRVRVEIDSRDMRGGDKMWHHIKRGMPLRIEVGPRDLDAGTVMLSRRDRVANKREAISDRDLVARIGQILDEMQSKLLQRAVAYRDAHIREITDRQEFERWFPGTDDTYGGFALCPFVDDPVMVEQLVSLKVSVRCIPFEQLQRSGTCLFTGRSTNSWAIFAKSY</sequence>
<keyword evidence="1 7" id="KW-0963">Cytoplasm</keyword>
<keyword evidence="10" id="KW-1185">Reference proteome</keyword>
<dbReference type="GO" id="GO:0005737">
    <property type="term" value="C:cytoplasm"/>
    <property type="evidence" value="ECO:0007669"/>
    <property type="project" value="UniProtKB-SubCell"/>
</dbReference>
<dbReference type="SUPFAM" id="SSF55681">
    <property type="entry name" value="Class II aaRS and biotin synthetases"/>
    <property type="match status" value="1"/>
</dbReference>
<evidence type="ECO:0000256" key="5">
    <source>
        <dbReference type="ARBA" id="ARBA00022917"/>
    </source>
</evidence>
<evidence type="ECO:0000256" key="7">
    <source>
        <dbReference type="HAMAP-Rule" id="MF_01571"/>
    </source>
</evidence>
<keyword evidence="2 7" id="KW-0436">Ligase</keyword>
<gene>
    <name evidence="7" type="primary">proS</name>
    <name evidence="9" type="ORF">DFQ15_1492</name>
</gene>
<keyword evidence="5 7" id="KW-0648">Protein biosynthesis</keyword>
<dbReference type="InterPro" id="IPR002314">
    <property type="entry name" value="aa-tRNA-synt_IIb"/>
</dbReference>
<comment type="caution">
    <text evidence="9">The sequence shown here is derived from an EMBL/GenBank/DDBJ whole genome shotgun (WGS) entry which is preliminary data.</text>
</comment>
<evidence type="ECO:0000256" key="3">
    <source>
        <dbReference type="ARBA" id="ARBA00022741"/>
    </source>
</evidence>
<protein>
    <recommendedName>
        <fullName evidence="7">Proline--tRNA ligase</fullName>
        <ecNumber evidence="7">6.1.1.15</ecNumber>
    </recommendedName>
    <alternativeName>
        <fullName evidence="7">Prolyl-tRNA synthetase</fullName>
        <shortName evidence="7">ProRS</shortName>
    </alternativeName>
</protein>
<dbReference type="SUPFAM" id="SSF52954">
    <property type="entry name" value="Class II aaRS ABD-related"/>
    <property type="match status" value="1"/>
</dbReference>
<name>A0A318SP51_9BURK</name>
<dbReference type="Gene3D" id="3.30.930.10">
    <property type="entry name" value="Bira Bifunctional Protein, Domain 2"/>
    <property type="match status" value="1"/>
</dbReference>
<dbReference type="EMBL" id="QJTC01000049">
    <property type="protein sequence ID" value="PYE72988.1"/>
    <property type="molecule type" value="Genomic_DNA"/>
</dbReference>
<keyword evidence="3 7" id="KW-0547">Nucleotide-binding</keyword>
<dbReference type="InterPro" id="IPR045864">
    <property type="entry name" value="aa-tRNA-synth_II/BPL/LPL"/>
</dbReference>
<dbReference type="GO" id="GO:0004827">
    <property type="term" value="F:proline-tRNA ligase activity"/>
    <property type="evidence" value="ECO:0007669"/>
    <property type="project" value="UniProtKB-UniRule"/>
</dbReference>
<dbReference type="PANTHER" id="PTHR43382">
    <property type="entry name" value="PROLYL-TRNA SYNTHETASE"/>
    <property type="match status" value="1"/>
</dbReference>
<dbReference type="Gene3D" id="3.40.50.800">
    <property type="entry name" value="Anticodon-binding domain"/>
    <property type="match status" value="1"/>
</dbReference>
<comment type="similarity">
    <text evidence="7">Belongs to the class-II aminoacyl-tRNA synthetase family. ProS type 3 subfamily.</text>
</comment>
<dbReference type="InterPro" id="IPR033721">
    <property type="entry name" value="ProRS_core_arch_euk"/>
</dbReference>
<dbReference type="SMART" id="SM00946">
    <property type="entry name" value="ProRS-C_1"/>
    <property type="match status" value="1"/>
</dbReference>
<comment type="catalytic activity">
    <reaction evidence="7">
        <text>tRNA(Pro) + L-proline + ATP = L-prolyl-tRNA(Pro) + AMP + diphosphate</text>
        <dbReference type="Rhea" id="RHEA:14305"/>
        <dbReference type="Rhea" id="RHEA-COMP:9700"/>
        <dbReference type="Rhea" id="RHEA-COMP:9702"/>
        <dbReference type="ChEBI" id="CHEBI:30616"/>
        <dbReference type="ChEBI" id="CHEBI:33019"/>
        <dbReference type="ChEBI" id="CHEBI:60039"/>
        <dbReference type="ChEBI" id="CHEBI:78442"/>
        <dbReference type="ChEBI" id="CHEBI:78532"/>
        <dbReference type="ChEBI" id="CHEBI:456215"/>
        <dbReference type="EC" id="6.1.1.15"/>
    </reaction>
</comment>
<evidence type="ECO:0000259" key="8">
    <source>
        <dbReference type="PROSITE" id="PS50862"/>
    </source>
</evidence>
<dbReference type="InterPro" id="IPR006195">
    <property type="entry name" value="aa-tRNA-synth_II"/>
</dbReference>
<keyword evidence="6 7" id="KW-0030">Aminoacyl-tRNA synthetase</keyword>
<comment type="subcellular location">
    <subcellularLocation>
        <location evidence="7">Cytoplasm</location>
    </subcellularLocation>
</comment>
<dbReference type="CDD" id="cd00778">
    <property type="entry name" value="ProRS_core_arch_euk"/>
    <property type="match status" value="1"/>
</dbReference>
<dbReference type="PROSITE" id="PS50862">
    <property type="entry name" value="AA_TRNA_LIGASE_II"/>
    <property type="match status" value="1"/>
</dbReference>
<evidence type="ECO:0000313" key="9">
    <source>
        <dbReference type="EMBL" id="PYE72988.1"/>
    </source>
</evidence>
<reference evidence="9 10" key="1">
    <citation type="submission" date="2018-06" db="EMBL/GenBank/DDBJ databases">
        <title>Genomic Encyclopedia of Type Strains, Phase III (KMG-III): the genomes of soil and plant-associated and newly described type strains.</title>
        <authorList>
            <person name="Whitman W."/>
        </authorList>
    </citation>
    <scope>NUCLEOTIDE SEQUENCE [LARGE SCALE GENOMIC DNA]</scope>
    <source>
        <strain evidence="9 10">CECT 7646</strain>
    </source>
</reference>
<dbReference type="AlphaFoldDB" id="A0A318SP51"/>
<dbReference type="InterPro" id="IPR017449">
    <property type="entry name" value="Pro-tRNA_synth_II"/>
</dbReference>
<dbReference type="SUPFAM" id="SSF64586">
    <property type="entry name" value="C-terminal domain of ProRS"/>
    <property type="match status" value="1"/>
</dbReference>
<comment type="domain">
    <text evidence="7">Consists of three domains: the N-terminal catalytic domain, the anticodon-binding domain and the C-terminal extension.</text>
</comment>
<keyword evidence="4 7" id="KW-0067">ATP-binding</keyword>
<dbReference type="Pfam" id="PF00587">
    <property type="entry name" value="tRNA-synt_2b"/>
    <property type="match status" value="1"/>
</dbReference>
<evidence type="ECO:0000256" key="6">
    <source>
        <dbReference type="ARBA" id="ARBA00023146"/>
    </source>
</evidence>
<proteinExistence type="inferred from homology"/>
<dbReference type="InterPro" id="IPR004499">
    <property type="entry name" value="Pro-tRNA-ligase_IIa_arc-type"/>
</dbReference>
<organism evidence="9 10">
    <name type="scientific">Xylophilus ampelinus</name>
    <dbReference type="NCBI Taxonomy" id="54067"/>
    <lineage>
        <taxon>Bacteria</taxon>
        <taxon>Pseudomonadati</taxon>
        <taxon>Pseudomonadota</taxon>
        <taxon>Betaproteobacteria</taxon>
        <taxon>Burkholderiales</taxon>
        <taxon>Xylophilus</taxon>
    </lineage>
</organism>
<dbReference type="InterPro" id="IPR004154">
    <property type="entry name" value="Anticodon-bd"/>
</dbReference>
<evidence type="ECO:0000256" key="2">
    <source>
        <dbReference type="ARBA" id="ARBA00022598"/>
    </source>
</evidence>
<dbReference type="EC" id="6.1.1.15" evidence="7"/>
<evidence type="ECO:0000256" key="4">
    <source>
        <dbReference type="ARBA" id="ARBA00022840"/>
    </source>
</evidence>
<dbReference type="Pfam" id="PF03129">
    <property type="entry name" value="HGTP_anticodon"/>
    <property type="match status" value="1"/>
</dbReference>
<dbReference type="GO" id="GO:0006433">
    <property type="term" value="P:prolyl-tRNA aminoacylation"/>
    <property type="evidence" value="ECO:0007669"/>
    <property type="project" value="UniProtKB-UniRule"/>
</dbReference>
<dbReference type="PANTHER" id="PTHR43382:SF2">
    <property type="entry name" value="BIFUNCTIONAL GLUTAMATE_PROLINE--TRNA LIGASE"/>
    <property type="match status" value="1"/>
</dbReference>
<evidence type="ECO:0000313" key="10">
    <source>
        <dbReference type="Proteomes" id="UP000247540"/>
    </source>
</evidence>
<dbReference type="Gene3D" id="3.30.110.30">
    <property type="entry name" value="C-terminal domain of ProRS"/>
    <property type="match status" value="1"/>
</dbReference>
<feature type="domain" description="Aminoacyl-transfer RNA synthetases class-II family profile" evidence="8">
    <location>
        <begin position="1"/>
        <end position="244"/>
    </location>
</feature>